<dbReference type="GO" id="GO:0042157">
    <property type="term" value="P:lipoprotein metabolic process"/>
    <property type="evidence" value="ECO:0007669"/>
    <property type="project" value="TreeGrafter"/>
</dbReference>
<sequence length="917" mass="105115">MLCICCNQCLISIIVKALLALKTMLIISLLYLIDLSYVIKASKNIKVPNDRNVEVKLSHNVEEKERYLLYEYNFWSMTRIYEERTKLDESIIEIINATYSFHILHYDPAGKILGRYQFLKCISGSCHYDMPDVYVNFIQGGNNLEGLYVATILDEKNWKVNWNVLFAIIYATMTPAKIGDGDEQDVITPYGLCHYRFSKPRDKIFRRQISHCQFDGIRNFTRINDDITQHNYQHSVIYMQNTKSNADIIDIEAEEKMILKSLIIPDWSLVVETQAKMKMTNRTVIFGKPFCSTKLLADECAQTVFKTKRMGRNWKEINQKLNIGVKKEKSKLKLVLKKSNSEFPDKKTDGLAAIVNGVLFATDQDLLDAIREFRNMPIMSVFVDAIGLAGTMTAYTVGKNAFTTEAPEFLERFLQALSQTTKIDIAIINDLKIWMKNTNDKYYAKQIAFTIANLYRRYCQSTKSRKYACKNGKNDDINEFTKSIIAQCKDSDCQINALQIFENLPLLNLLPYAIQFLCVANNSENLVQQEALRFLQLFDGKYFHWKTINKLLRIFYNACPLRQTITDQTLAIEILLNIIPNAELIGTYFLRSEELFPAEQEKWAYFYSSIARKRQTSPNFKSYWAKMRSFREFQPNYAHRSLNATSDVSAINIAELGSGNNITVWIKTVSDKGILSWNVFSILLTSTKRPSFPLLQIFTEMKGMKSYLLESESYNSDEEGKSDDPLAIAQIGLLNNRNVPVTIFHGYGELINVIWNANGQPMLLYDKNLIYRQYYGYIPLMSGLSLTVDVIGTITIDLYGSATINFWNRDVGMKVNSTISTKLEGSINLASSNNLIGKATTMVYASGIVNIRFDADFFTVPHLFCISASHSPIVIKYTYTYSTKAGKEKRLWHNIKLSGSSLWLSKKLSDHCSLFEK</sequence>
<keyword evidence="5" id="KW-0812">Transmembrane</keyword>
<feature type="domain" description="MTP large subunit lipid-binding" evidence="6">
    <location>
        <begin position="673"/>
        <end position="888"/>
    </location>
</feature>
<reference evidence="8" key="2">
    <citation type="submission" date="2022-04" db="UniProtKB">
        <authorList>
            <consortium name="WormBaseParasite"/>
        </authorList>
    </citation>
    <scope>IDENTIFICATION</scope>
</reference>
<keyword evidence="4" id="KW-0256">Endoplasmic reticulum</keyword>
<dbReference type="InterPro" id="IPR039988">
    <property type="entry name" value="MTTP"/>
</dbReference>
<evidence type="ECO:0000256" key="5">
    <source>
        <dbReference type="SAM" id="Phobius"/>
    </source>
</evidence>
<dbReference type="PANTHER" id="PTHR13024">
    <property type="entry name" value="MICROSOMAL TRIGLYCERIDE TRANSFER PROTEIN, LARGE SUBUNIT"/>
    <property type="match status" value="1"/>
</dbReference>
<name>A0A8L7T7P0_BRUMA</name>
<dbReference type="GO" id="GO:0008289">
    <property type="term" value="F:lipid binding"/>
    <property type="evidence" value="ECO:0007669"/>
    <property type="project" value="InterPro"/>
</dbReference>
<dbReference type="InterPro" id="IPR045811">
    <property type="entry name" value="MTP_lip-bd"/>
</dbReference>
<reference evidence="7" key="1">
    <citation type="journal article" date="2007" name="Science">
        <title>Draft genome of the filarial nematode parasite Brugia malayi.</title>
        <authorList>
            <person name="Ghedin E."/>
            <person name="Wang S."/>
            <person name="Spiro D."/>
            <person name="Caler E."/>
            <person name="Zhao Q."/>
            <person name="Crabtree J."/>
            <person name="Allen J.E."/>
            <person name="Delcher A.L."/>
            <person name="Guiliano D.B."/>
            <person name="Miranda-Saavedra D."/>
            <person name="Angiuoli S.V."/>
            <person name="Creasy T."/>
            <person name="Amedeo P."/>
            <person name="Haas B."/>
            <person name="El-Sayed N.M."/>
            <person name="Wortman J.R."/>
            <person name="Feldblyum T."/>
            <person name="Tallon L."/>
            <person name="Schatz M."/>
            <person name="Shumway M."/>
            <person name="Koo H."/>
            <person name="Salzberg S.L."/>
            <person name="Schobel S."/>
            <person name="Pertea M."/>
            <person name="Pop M."/>
            <person name="White O."/>
            <person name="Barton G.J."/>
            <person name="Carlow C.K."/>
            <person name="Crawford M.J."/>
            <person name="Daub J."/>
            <person name="Dimmic M.W."/>
            <person name="Estes C.F."/>
            <person name="Foster J.M."/>
            <person name="Ganatra M."/>
            <person name="Gregory W.F."/>
            <person name="Johnson N.M."/>
            <person name="Jin J."/>
            <person name="Komuniecki R."/>
            <person name="Korf I."/>
            <person name="Kumar S."/>
            <person name="Laney S."/>
            <person name="Li B.W."/>
            <person name="Li W."/>
            <person name="Lindblom T.H."/>
            <person name="Lustigman S."/>
            <person name="Ma D."/>
            <person name="Maina C.V."/>
            <person name="Martin D.M."/>
            <person name="McCarter J.P."/>
            <person name="McReynolds L."/>
            <person name="Mitreva M."/>
            <person name="Nutman T.B."/>
            <person name="Parkinson J."/>
            <person name="Peregrin-Alvarez J.M."/>
            <person name="Poole C."/>
            <person name="Ren Q."/>
            <person name="Saunders L."/>
            <person name="Sluder A.E."/>
            <person name="Smith K."/>
            <person name="Stanke M."/>
            <person name="Unnasch T.R."/>
            <person name="Ware J."/>
            <person name="Wei A.D."/>
            <person name="Weil G."/>
            <person name="Williams D.J."/>
            <person name="Zhang Y."/>
            <person name="Williams S.A."/>
            <person name="Fraser-Liggett C."/>
            <person name="Slatko B."/>
            <person name="Blaxter M.L."/>
            <person name="Scott A.L."/>
        </authorList>
    </citation>
    <scope>NUCLEOTIDE SEQUENCE</scope>
    <source>
        <strain evidence="7">FR3</strain>
    </source>
</reference>
<evidence type="ECO:0000313" key="7">
    <source>
        <dbReference type="Proteomes" id="UP000006672"/>
    </source>
</evidence>
<organism evidence="7 8">
    <name type="scientific">Brugia malayi</name>
    <name type="common">Filarial nematode worm</name>
    <dbReference type="NCBI Taxonomy" id="6279"/>
    <lineage>
        <taxon>Eukaryota</taxon>
        <taxon>Metazoa</taxon>
        <taxon>Ecdysozoa</taxon>
        <taxon>Nematoda</taxon>
        <taxon>Chromadorea</taxon>
        <taxon>Rhabditida</taxon>
        <taxon>Spirurina</taxon>
        <taxon>Spiruromorpha</taxon>
        <taxon>Filarioidea</taxon>
        <taxon>Onchocercidae</taxon>
        <taxon>Brugia</taxon>
    </lineage>
</organism>
<keyword evidence="2" id="KW-0813">Transport</keyword>
<keyword evidence="5" id="KW-1133">Transmembrane helix</keyword>
<feature type="transmembrane region" description="Helical" evidence="5">
    <location>
        <begin position="9"/>
        <end position="33"/>
    </location>
</feature>
<keyword evidence="5" id="KW-0472">Membrane</keyword>
<evidence type="ECO:0000256" key="2">
    <source>
        <dbReference type="ARBA" id="ARBA00022448"/>
    </source>
</evidence>
<dbReference type="Pfam" id="PF19444">
    <property type="entry name" value="MTP_lip_bd"/>
    <property type="match status" value="1"/>
</dbReference>
<dbReference type="PANTHER" id="PTHR13024:SF0">
    <property type="entry name" value="MICROSOMAL TRIACYLGLYCEROL TRANSFER PROTEIN"/>
    <property type="match status" value="1"/>
</dbReference>
<dbReference type="InterPro" id="IPR011030">
    <property type="entry name" value="Lipovitellin_superhlx_dom"/>
</dbReference>
<dbReference type="Proteomes" id="UP000006672">
    <property type="component" value="Unassembled WGS sequence"/>
</dbReference>
<dbReference type="SUPFAM" id="SSF48431">
    <property type="entry name" value="Lipovitellin-phosvitin complex, superhelical domain"/>
    <property type="match status" value="1"/>
</dbReference>
<dbReference type="GO" id="GO:0016323">
    <property type="term" value="C:basolateral plasma membrane"/>
    <property type="evidence" value="ECO:0007669"/>
    <property type="project" value="TreeGrafter"/>
</dbReference>
<comment type="subcellular location">
    <subcellularLocation>
        <location evidence="1">Endoplasmic reticulum</location>
    </subcellularLocation>
</comment>
<evidence type="ECO:0000256" key="4">
    <source>
        <dbReference type="ARBA" id="ARBA00022824"/>
    </source>
</evidence>
<keyword evidence="3" id="KW-0732">Signal</keyword>
<dbReference type="AlphaFoldDB" id="A0A8L7T7P0"/>
<dbReference type="WBParaSite" id="Bm4757.1">
    <property type="protein sequence ID" value="Bm4757.1"/>
    <property type="gene ID" value="WBGene00225018"/>
</dbReference>
<keyword evidence="7" id="KW-1185">Reference proteome</keyword>
<dbReference type="GO" id="GO:0005548">
    <property type="term" value="F:phospholipid transporter activity"/>
    <property type="evidence" value="ECO:0007669"/>
    <property type="project" value="InterPro"/>
</dbReference>
<evidence type="ECO:0000313" key="8">
    <source>
        <dbReference type="WBParaSite" id="Bm4757.1"/>
    </source>
</evidence>
<dbReference type="GO" id="GO:0005794">
    <property type="term" value="C:Golgi apparatus"/>
    <property type="evidence" value="ECO:0007669"/>
    <property type="project" value="TreeGrafter"/>
</dbReference>
<evidence type="ECO:0000256" key="1">
    <source>
        <dbReference type="ARBA" id="ARBA00004240"/>
    </source>
</evidence>
<dbReference type="GO" id="GO:0005783">
    <property type="term" value="C:endoplasmic reticulum"/>
    <property type="evidence" value="ECO:0007669"/>
    <property type="project" value="UniProtKB-SubCell"/>
</dbReference>
<accession>A0A8L7T7P0</accession>
<protein>
    <recommendedName>
        <fullName evidence="6">MTP large subunit lipid-binding domain-containing protein</fullName>
    </recommendedName>
</protein>
<evidence type="ECO:0000256" key="3">
    <source>
        <dbReference type="ARBA" id="ARBA00022729"/>
    </source>
</evidence>
<proteinExistence type="predicted"/>
<evidence type="ECO:0000259" key="6">
    <source>
        <dbReference type="Pfam" id="PF19444"/>
    </source>
</evidence>
<dbReference type="Gene3D" id="1.25.10.20">
    <property type="entry name" value="Vitellinogen, superhelical"/>
    <property type="match status" value="1"/>
</dbReference>